<gene>
    <name evidence="1" type="ORF">PRLR5076_05490</name>
</gene>
<reference evidence="1" key="1">
    <citation type="journal article" date="2022" name="Int. J. Syst. Evol. Microbiol.">
        <title>Prevotella lacticifex sp. nov., isolated from the rumen of cows.</title>
        <authorList>
            <person name="Shinkai T."/>
            <person name="Ikeyama N."/>
            <person name="Kumagai M."/>
            <person name="Ohmori H."/>
            <person name="Sakamoto M."/>
            <person name="Ohkuma M."/>
            <person name="Mitsumori M."/>
        </authorList>
    </citation>
    <scope>NUCLEOTIDE SEQUENCE</scope>
    <source>
        <strain evidence="1">R5076</strain>
    </source>
</reference>
<evidence type="ECO:0000313" key="1">
    <source>
        <dbReference type="EMBL" id="GJG57698.1"/>
    </source>
</evidence>
<keyword evidence="2" id="KW-1185">Reference proteome</keyword>
<dbReference type="EMBL" id="BPUB01000001">
    <property type="protein sequence ID" value="GJG57698.1"/>
    <property type="molecule type" value="Genomic_DNA"/>
</dbReference>
<organism evidence="1 2">
    <name type="scientific">Prevotella lacticifex</name>
    <dbReference type="NCBI Taxonomy" id="2854755"/>
    <lineage>
        <taxon>Bacteria</taxon>
        <taxon>Pseudomonadati</taxon>
        <taxon>Bacteroidota</taxon>
        <taxon>Bacteroidia</taxon>
        <taxon>Bacteroidales</taxon>
        <taxon>Prevotellaceae</taxon>
        <taxon>Prevotella</taxon>
    </lineage>
</organism>
<comment type="caution">
    <text evidence="1">The sequence shown here is derived from an EMBL/GenBank/DDBJ whole genome shotgun (WGS) entry which is preliminary data.</text>
</comment>
<dbReference type="AlphaFoldDB" id="A0A9R1C804"/>
<proteinExistence type="predicted"/>
<evidence type="ECO:0000313" key="2">
    <source>
        <dbReference type="Proteomes" id="UP000825483"/>
    </source>
</evidence>
<name>A0A9R1C804_9BACT</name>
<sequence>MVAFGEVDPISMKLLLSGKSYDYGKPKWNFVTGKLYVPKDYEGLRIEYNGDSFVDYVKVSEQFEISYF</sequence>
<dbReference type="Proteomes" id="UP000825483">
    <property type="component" value="Unassembled WGS sequence"/>
</dbReference>
<protein>
    <submittedName>
        <fullName evidence="1">Uncharacterized protein</fullName>
    </submittedName>
</protein>
<accession>A0A9R1C804</accession>